<dbReference type="EMBL" id="VOFY01000006">
    <property type="protein sequence ID" value="KAA8591993.1"/>
    <property type="molecule type" value="Genomic_DNA"/>
</dbReference>
<feature type="compositionally biased region" description="Polar residues" evidence="7">
    <location>
        <begin position="426"/>
        <end position="439"/>
    </location>
</feature>
<feature type="domain" description="Protein kinase" evidence="8">
    <location>
        <begin position="28"/>
        <end position="350"/>
    </location>
</feature>
<reference evidence="9 10" key="1">
    <citation type="submission" date="2019-08" db="EMBL/GenBank/DDBJ databases">
        <title>A chromosome-level genome assembly, high-density linkage maps, and genome scans reveal the genomic architecture of hybrid incompatibilities underlying speciation via character displacement in darters (Percidae: Etheostominae).</title>
        <authorList>
            <person name="Moran R.L."/>
            <person name="Catchen J.M."/>
            <person name="Fuller R.C."/>
        </authorList>
    </citation>
    <scope>NUCLEOTIDE SEQUENCE [LARGE SCALE GENOMIC DNA]</scope>
    <source>
        <strain evidence="9">EspeVRDwgs_2016</strain>
        <tissue evidence="9">Muscle</tissue>
    </source>
</reference>
<dbReference type="GO" id="GO:0004672">
    <property type="term" value="F:protein kinase activity"/>
    <property type="evidence" value="ECO:0007669"/>
    <property type="project" value="InterPro"/>
</dbReference>
<dbReference type="Pfam" id="PF00069">
    <property type="entry name" value="Pkinase"/>
    <property type="match status" value="1"/>
</dbReference>
<keyword evidence="1" id="KW-0645">Protease</keyword>
<dbReference type="Proteomes" id="UP000327493">
    <property type="component" value="Chromosome 6"/>
</dbReference>
<evidence type="ECO:0000313" key="10">
    <source>
        <dbReference type="Proteomes" id="UP000327493"/>
    </source>
</evidence>
<feature type="region of interest" description="Disordered" evidence="7">
    <location>
        <begin position="402"/>
        <end position="439"/>
    </location>
</feature>
<dbReference type="AlphaFoldDB" id="A0A5J5DFA5"/>
<dbReference type="PROSITE" id="PS50011">
    <property type="entry name" value="PROTEIN_KINASE_DOM"/>
    <property type="match status" value="1"/>
</dbReference>
<protein>
    <recommendedName>
        <fullName evidence="8">Protein kinase domain-containing protein</fullName>
    </recommendedName>
</protein>
<evidence type="ECO:0000259" key="8">
    <source>
        <dbReference type="PROSITE" id="PS50011"/>
    </source>
</evidence>
<dbReference type="GO" id="GO:0016805">
    <property type="term" value="F:dipeptidase activity"/>
    <property type="evidence" value="ECO:0007669"/>
    <property type="project" value="TreeGrafter"/>
</dbReference>
<keyword evidence="2" id="KW-0479">Metal-binding</keyword>
<evidence type="ECO:0000256" key="5">
    <source>
        <dbReference type="ARBA" id="ARBA00022840"/>
    </source>
</evidence>
<name>A0A5J5DFA5_9PERO</name>
<dbReference type="GO" id="GO:0005524">
    <property type="term" value="F:ATP binding"/>
    <property type="evidence" value="ECO:0007669"/>
    <property type="project" value="UniProtKB-UniRule"/>
</dbReference>
<dbReference type="Pfam" id="PF01546">
    <property type="entry name" value="Peptidase_M20"/>
    <property type="match status" value="1"/>
</dbReference>
<keyword evidence="5 6" id="KW-0067">ATP-binding</keyword>
<evidence type="ECO:0000256" key="4">
    <source>
        <dbReference type="ARBA" id="ARBA00022801"/>
    </source>
</evidence>
<dbReference type="Gene3D" id="1.10.510.10">
    <property type="entry name" value="Transferase(Phosphotransferase) domain 1"/>
    <property type="match status" value="1"/>
</dbReference>
<dbReference type="PROSITE" id="PS00108">
    <property type="entry name" value="PROTEIN_KINASE_ST"/>
    <property type="match status" value="1"/>
</dbReference>
<keyword evidence="3 6" id="KW-0547">Nucleotide-binding</keyword>
<dbReference type="PROSITE" id="PS00107">
    <property type="entry name" value="PROTEIN_KINASE_ATP"/>
    <property type="match status" value="1"/>
</dbReference>
<dbReference type="PANTHER" id="PTHR43270:SF1">
    <property type="entry name" value="BETA-ALA-HIS DIPEPTIDASE"/>
    <property type="match status" value="1"/>
</dbReference>
<keyword evidence="4" id="KW-0378">Hydrolase</keyword>
<dbReference type="GO" id="GO:0006508">
    <property type="term" value="P:proteolysis"/>
    <property type="evidence" value="ECO:0007669"/>
    <property type="project" value="UniProtKB-KW"/>
</dbReference>
<feature type="binding site" evidence="6">
    <location>
        <position position="57"/>
    </location>
    <ligand>
        <name>ATP</name>
        <dbReference type="ChEBI" id="CHEBI:30616"/>
    </ligand>
</feature>
<proteinExistence type="predicted"/>
<keyword evidence="10" id="KW-1185">Reference proteome</keyword>
<sequence>MSPTKPLYNKTNFQIKQQEVLPTTSGGYRVESFLGEGRFGKVASCLKLQTNEKMALKIVRTDAGIAGKREVAMLKRLRKLDKDKNNLVRLTEYFRYKRHYCLVFEMLDTSLHDLMKERNFKPLCVSEIRGICQQMLMALNALSSIGLVHTDIKPDNVMLVNHKLQPFRVKLIDFGLAATLSKMLPGTIQALGYRAPEVLLGLPLDEAVDMWSLGCILAFMYLGKHLYPTHCEYEVMRVMVQMHGQPRDRLLNNGLYTTNFFSKNKEFSGPKWRLNTQREYTLRTGSTTTCRHGIYNKLNSLHDVARFHPTVRHATEYEDTLAFLSLFKRILHLDHKKRISPSEALGHRFITMRHLPCYTYNFTYVTAARSTLRECGLSKKFSVQFKRFVTSSEALNRDVAPITDSNDSLSADEETAAGPNKGASPVSVTQHSEGVNSSSLDNETYSSFVEVKTRKKYFKRACRQMRNERSLQTLDSTLYIRHGLKLSAEACNEYQLPDEVSAASSVAEPAAESLGPPDDDPLVLGASTASMRVPVLLPILLLISAAQAFQYTELAQHIDSHQQQYVEALREWIAIESDSSNILKRAELHRMMDMTAQKLRLMGGTVELVDIGEQELPDGQTLALPKVVTAQFGDDSDKLTVCVYGHELPVNVKFLIEGMEETGSNGLDAMIMAQRDTFFSDVDYIIISDCGWLSRRPALTYGTRGNCYFYAEVQGPKQDLHSGVYGGTVIEPMTDLIGILDTLISPSGTILIPGIREAVAPLSDDEWKMYQDIQFDMENHKNKTGVNQLMYSNKVDLLAHMWRYPTVSIHGIEGAFSDPGTKTVIPAKVTAKFSIRQVPNMDPAMVKKQVTDYLHSVFAKRRSPNKLKVTMVIGAKPWLADPRHPLYEAGKAAVNRVFNTDPDLIREGGTIPIARTFQDVTMKSIIMMPIGGFDDGMHSQNEKISRYNYIEGTKLFVSFLYEVSQLKKTSV</sequence>
<dbReference type="SUPFAM" id="SSF56112">
    <property type="entry name" value="Protein kinase-like (PK-like)"/>
    <property type="match status" value="1"/>
</dbReference>
<evidence type="ECO:0000256" key="1">
    <source>
        <dbReference type="ARBA" id="ARBA00022670"/>
    </source>
</evidence>
<dbReference type="Pfam" id="PF07687">
    <property type="entry name" value="M20_dimer"/>
    <property type="match status" value="1"/>
</dbReference>
<organism evidence="9 10">
    <name type="scientific">Etheostoma spectabile</name>
    <name type="common">orangethroat darter</name>
    <dbReference type="NCBI Taxonomy" id="54343"/>
    <lineage>
        <taxon>Eukaryota</taxon>
        <taxon>Metazoa</taxon>
        <taxon>Chordata</taxon>
        <taxon>Craniata</taxon>
        <taxon>Vertebrata</taxon>
        <taxon>Euteleostomi</taxon>
        <taxon>Actinopterygii</taxon>
        <taxon>Neopterygii</taxon>
        <taxon>Teleostei</taxon>
        <taxon>Neoteleostei</taxon>
        <taxon>Acanthomorphata</taxon>
        <taxon>Eupercaria</taxon>
        <taxon>Perciformes</taxon>
        <taxon>Percoidei</taxon>
        <taxon>Percidae</taxon>
        <taxon>Etheostomatinae</taxon>
        <taxon>Etheostoma</taxon>
    </lineage>
</organism>
<evidence type="ECO:0000256" key="2">
    <source>
        <dbReference type="ARBA" id="ARBA00022723"/>
    </source>
</evidence>
<accession>A0A5J5DFA5</accession>
<dbReference type="InterPro" id="IPR000719">
    <property type="entry name" value="Prot_kinase_dom"/>
</dbReference>
<dbReference type="SUPFAM" id="SSF53187">
    <property type="entry name" value="Zn-dependent exopeptidases"/>
    <property type="match status" value="1"/>
</dbReference>
<dbReference type="PANTHER" id="PTHR43270">
    <property type="entry name" value="BETA-ALA-HIS DIPEPTIDASE"/>
    <property type="match status" value="1"/>
</dbReference>
<dbReference type="Gene3D" id="3.40.630.10">
    <property type="entry name" value="Zn peptidases"/>
    <property type="match status" value="1"/>
</dbReference>
<gene>
    <name evidence="9" type="ORF">FQN60_017367</name>
</gene>
<evidence type="ECO:0000256" key="3">
    <source>
        <dbReference type="ARBA" id="ARBA00022741"/>
    </source>
</evidence>
<dbReference type="InterPro" id="IPR008271">
    <property type="entry name" value="Ser/Thr_kinase_AS"/>
</dbReference>
<dbReference type="InterPro" id="IPR011009">
    <property type="entry name" value="Kinase-like_dom_sf"/>
</dbReference>
<evidence type="ECO:0000313" key="9">
    <source>
        <dbReference type="EMBL" id="KAA8591993.1"/>
    </source>
</evidence>
<dbReference type="InterPro" id="IPR011650">
    <property type="entry name" value="Peptidase_M20_dimer"/>
</dbReference>
<evidence type="ECO:0000256" key="6">
    <source>
        <dbReference type="PROSITE-ProRule" id="PRU10141"/>
    </source>
</evidence>
<dbReference type="Gene3D" id="3.30.70.360">
    <property type="match status" value="1"/>
</dbReference>
<dbReference type="GO" id="GO:0005829">
    <property type="term" value="C:cytosol"/>
    <property type="evidence" value="ECO:0007669"/>
    <property type="project" value="TreeGrafter"/>
</dbReference>
<dbReference type="InterPro" id="IPR017441">
    <property type="entry name" value="Protein_kinase_ATP_BS"/>
</dbReference>
<dbReference type="Gene3D" id="3.30.200.20">
    <property type="entry name" value="Phosphorylase Kinase, domain 1"/>
    <property type="match status" value="1"/>
</dbReference>
<evidence type="ECO:0000256" key="7">
    <source>
        <dbReference type="SAM" id="MobiDB-lite"/>
    </source>
</evidence>
<comment type="caution">
    <text evidence="9">The sequence shown here is derived from an EMBL/GenBank/DDBJ whole genome shotgun (WGS) entry which is preliminary data.</text>
</comment>
<dbReference type="GO" id="GO:0046872">
    <property type="term" value="F:metal ion binding"/>
    <property type="evidence" value="ECO:0007669"/>
    <property type="project" value="UniProtKB-KW"/>
</dbReference>
<dbReference type="CDD" id="cd05676">
    <property type="entry name" value="M20_dipept_like_CNDP"/>
    <property type="match status" value="1"/>
</dbReference>
<dbReference type="SMART" id="SM00220">
    <property type="entry name" value="S_TKc"/>
    <property type="match status" value="1"/>
</dbReference>
<dbReference type="InterPro" id="IPR051458">
    <property type="entry name" value="Cyt/Met_Dipeptidase"/>
</dbReference>
<dbReference type="InterPro" id="IPR002933">
    <property type="entry name" value="Peptidase_M20"/>
</dbReference>